<evidence type="ECO:0000256" key="1">
    <source>
        <dbReference type="SAM" id="MobiDB-lite"/>
    </source>
</evidence>
<accession>A0A3B0VUE6</accession>
<proteinExistence type="predicted"/>
<organism evidence="2">
    <name type="scientific">hydrothermal vent metagenome</name>
    <dbReference type="NCBI Taxonomy" id="652676"/>
    <lineage>
        <taxon>unclassified sequences</taxon>
        <taxon>metagenomes</taxon>
        <taxon>ecological metagenomes</taxon>
    </lineage>
</organism>
<gene>
    <name evidence="2" type="ORF">MNBD_CHLOROFLEXI01-1335</name>
</gene>
<dbReference type="EMBL" id="UOEU01000889">
    <property type="protein sequence ID" value="VAW42097.1"/>
    <property type="molecule type" value="Genomic_DNA"/>
</dbReference>
<dbReference type="AlphaFoldDB" id="A0A3B0VUE6"/>
<feature type="region of interest" description="Disordered" evidence="1">
    <location>
        <begin position="62"/>
        <end position="103"/>
    </location>
</feature>
<reference evidence="2" key="1">
    <citation type="submission" date="2018-06" db="EMBL/GenBank/DDBJ databases">
        <authorList>
            <person name="Zhirakovskaya E."/>
        </authorList>
    </citation>
    <scope>NUCLEOTIDE SEQUENCE</scope>
</reference>
<sequence length="144" mass="16183">MSDEESRFSKVSRSLDKVPKVFGLTHSGLYDSETDTVQELVTTDGKTATLRETSIEDFANGKDVTFDNIPNDRNEEVENRRDGLKRGFENNPDISYSAIPDGDGFNCHQASDFMATGQERSPQTEKFVKVKKLFKGRFDSKSSD</sequence>
<feature type="compositionally biased region" description="Basic and acidic residues" evidence="1">
    <location>
        <begin position="70"/>
        <end position="88"/>
    </location>
</feature>
<protein>
    <submittedName>
        <fullName evidence="2">Uncharacterized protein</fullName>
    </submittedName>
</protein>
<evidence type="ECO:0000313" key="2">
    <source>
        <dbReference type="EMBL" id="VAW42097.1"/>
    </source>
</evidence>
<name>A0A3B0VUE6_9ZZZZ</name>